<dbReference type="EMBL" id="QGLL01000009">
    <property type="protein sequence ID" value="PXY81548.1"/>
    <property type="molecule type" value="Genomic_DNA"/>
</dbReference>
<gene>
    <name evidence="1" type="ORF">DKK75_07405</name>
</gene>
<comment type="caution">
    <text evidence="1">The sequence shown here is derived from an EMBL/GenBank/DDBJ whole genome shotgun (WGS) entry which is preliminary data.</text>
</comment>
<dbReference type="OrthoDB" id="3232895at2"/>
<organism evidence="1 2">
    <name type="scientific">Bifidobacterium asteroides</name>
    <dbReference type="NCBI Taxonomy" id="1684"/>
    <lineage>
        <taxon>Bacteria</taxon>
        <taxon>Bacillati</taxon>
        <taxon>Actinomycetota</taxon>
        <taxon>Actinomycetes</taxon>
        <taxon>Bifidobacteriales</taxon>
        <taxon>Bifidobacteriaceae</taxon>
        <taxon>Bifidobacterium</taxon>
    </lineage>
</organism>
<dbReference type="Proteomes" id="UP000247744">
    <property type="component" value="Unassembled WGS sequence"/>
</dbReference>
<protein>
    <submittedName>
        <fullName evidence="1">Uncharacterized protein</fullName>
    </submittedName>
</protein>
<accession>A0A318M001</accession>
<dbReference type="AlphaFoldDB" id="A0A318M001"/>
<evidence type="ECO:0000313" key="2">
    <source>
        <dbReference type="Proteomes" id="UP000247744"/>
    </source>
</evidence>
<name>A0A318M001_9BIFI</name>
<dbReference type="RefSeq" id="WP_110452770.1">
    <property type="nucleotide sequence ID" value="NZ_QGLL01000009.1"/>
</dbReference>
<evidence type="ECO:0000313" key="1">
    <source>
        <dbReference type="EMBL" id="PXY81548.1"/>
    </source>
</evidence>
<reference evidence="1 2" key="1">
    <citation type="submission" date="2018-05" db="EMBL/GenBank/DDBJ databases">
        <title>Reference genomes for bee gut microbiota database.</title>
        <authorList>
            <person name="Ellegaard K.M."/>
        </authorList>
    </citation>
    <scope>NUCLEOTIDE SEQUENCE [LARGE SCALE GENOMIC DNA]</scope>
    <source>
        <strain evidence="1 2">ESL0200</strain>
    </source>
</reference>
<sequence>MRRLFKNHATVAKLMLAVAVILIVLAGTGVRALGLRDAQAASDDTEFKVTVTAAQKDGTDPVSTGEAGKPIAVNLRDAFSSGPQTWTVGVSSVKQEMGRLSIKFVDTDPDRKVKEHMAPTSVGQNSPLNVRYYPDLFTQLRFEVLDGDNKVWDGKLGTDGEIQLGDPNKNEPAKPGYLKMSMPLDLKPGDPERKLTLRVYVDSTLSKDDLSAYNGTTTGLSLIVKGETR</sequence>
<proteinExistence type="predicted"/>